<organism evidence="4 5">
    <name type="scientific">Duganella aceris</name>
    <dbReference type="NCBI Taxonomy" id="2703883"/>
    <lineage>
        <taxon>Bacteria</taxon>
        <taxon>Pseudomonadati</taxon>
        <taxon>Pseudomonadota</taxon>
        <taxon>Betaproteobacteria</taxon>
        <taxon>Burkholderiales</taxon>
        <taxon>Oxalobacteraceae</taxon>
        <taxon>Telluria group</taxon>
        <taxon>Duganella</taxon>
    </lineage>
</organism>
<protein>
    <submittedName>
        <fullName evidence="4">DUF4124 domain-containing protein</fullName>
    </submittedName>
</protein>
<reference evidence="4 5" key="1">
    <citation type="submission" date="2020-01" db="EMBL/GenBank/DDBJ databases">
        <authorList>
            <person name="Lee S.D."/>
        </authorList>
    </citation>
    <scope>NUCLEOTIDE SEQUENCE [LARGE SCALE GENOMIC DNA]</scope>
    <source>
        <strain evidence="4 5">SAP-35</strain>
    </source>
</reference>
<feature type="region of interest" description="Disordered" evidence="1">
    <location>
        <begin position="34"/>
        <end position="72"/>
    </location>
</feature>
<dbReference type="Proteomes" id="UP000666369">
    <property type="component" value="Unassembled WGS sequence"/>
</dbReference>
<dbReference type="Pfam" id="PF13511">
    <property type="entry name" value="DUF4124"/>
    <property type="match status" value="1"/>
</dbReference>
<feature type="compositionally biased region" description="Basic and acidic residues" evidence="1">
    <location>
        <begin position="44"/>
        <end position="58"/>
    </location>
</feature>
<evidence type="ECO:0000259" key="3">
    <source>
        <dbReference type="Pfam" id="PF13511"/>
    </source>
</evidence>
<comment type="caution">
    <text evidence="4">The sequence shown here is derived from an EMBL/GenBank/DDBJ whole genome shotgun (WGS) entry which is preliminary data.</text>
</comment>
<accession>A0ABX0FK15</accession>
<reference evidence="5" key="2">
    <citation type="submission" date="2023-07" db="EMBL/GenBank/DDBJ databases">
        <title>Duganella aceri sp. nov., isolated from tree sap.</title>
        <authorList>
            <person name="Kim I.S."/>
        </authorList>
    </citation>
    <scope>NUCLEOTIDE SEQUENCE [LARGE SCALE GENOMIC DNA]</scope>
    <source>
        <strain evidence="5">SAP-35</strain>
    </source>
</reference>
<proteinExistence type="predicted"/>
<keyword evidence="5" id="KW-1185">Reference proteome</keyword>
<dbReference type="EMBL" id="JAADJT010000004">
    <property type="protein sequence ID" value="NGZ84869.1"/>
    <property type="molecule type" value="Genomic_DNA"/>
</dbReference>
<dbReference type="InterPro" id="IPR025392">
    <property type="entry name" value="DUF4124"/>
</dbReference>
<sequence>MMRIKWLSACALLLAAGAAQAEIYRCKQASGQLSYQDTPCASGEQRKIDGPATARHDPPPAPPMPVVSDNRPAYPEQELRQLVRETVREERGAVAQKSCPTEHDIRKLEVDISSIQNRDKDRLQAELRRQLREAKSCR</sequence>
<evidence type="ECO:0000256" key="2">
    <source>
        <dbReference type="SAM" id="SignalP"/>
    </source>
</evidence>
<evidence type="ECO:0000313" key="5">
    <source>
        <dbReference type="Proteomes" id="UP000666369"/>
    </source>
</evidence>
<feature type="signal peptide" evidence="2">
    <location>
        <begin position="1"/>
        <end position="21"/>
    </location>
</feature>
<name>A0ABX0FK15_9BURK</name>
<evidence type="ECO:0000256" key="1">
    <source>
        <dbReference type="SAM" id="MobiDB-lite"/>
    </source>
</evidence>
<evidence type="ECO:0000313" key="4">
    <source>
        <dbReference type="EMBL" id="NGZ84869.1"/>
    </source>
</evidence>
<feature type="chain" id="PRO_5046560697" evidence="2">
    <location>
        <begin position="22"/>
        <end position="138"/>
    </location>
</feature>
<gene>
    <name evidence="4" type="ORF">GW587_11450</name>
</gene>
<keyword evidence="2" id="KW-0732">Signal</keyword>
<feature type="domain" description="DUF4124" evidence="3">
    <location>
        <begin position="10"/>
        <end position="63"/>
    </location>
</feature>